<dbReference type="PRINTS" id="PR00081">
    <property type="entry name" value="GDHRDH"/>
</dbReference>
<dbReference type="PANTHER" id="PTHR43115">
    <property type="entry name" value="DEHYDROGENASE/REDUCTASE SDR FAMILY MEMBER 11"/>
    <property type="match status" value="1"/>
</dbReference>
<dbReference type="Proteomes" id="UP001248709">
    <property type="component" value="Unassembled WGS sequence"/>
</dbReference>
<keyword evidence="2" id="KW-0560">Oxidoreductase</keyword>
<comment type="similarity">
    <text evidence="1 3">Belongs to the short-chain dehydrogenases/reductases (SDR) family.</text>
</comment>
<evidence type="ECO:0000313" key="6">
    <source>
        <dbReference type="Proteomes" id="UP001248709"/>
    </source>
</evidence>
<accession>A0ABU3H622</accession>
<evidence type="ECO:0000313" key="5">
    <source>
        <dbReference type="EMBL" id="MDT3426244.1"/>
    </source>
</evidence>
<dbReference type="Gene3D" id="3.20.20.100">
    <property type="entry name" value="NADP-dependent oxidoreductase domain"/>
    <property type="match status" value="1"/>
</dbReference>
<dbReference type="SMART" id="SM00822">
    <property type="entry name" value="PKS_KR"/>
    <property type="match status" value="1"/>
</dbReference>
<dbReference type="SUPFAM" id="SSF51735">
    <property type="entry name" value="NAD(P)-binding Rossmann-fold domains"/>
    <property type="match status" value="1"/>
</dbReference>
<feature type="domain" description="Ketoreductase" evidence="4">
    <location>
        <begin position="91"/>
        <end position="275"/>
    </location>
</feature>
<proteinExistence type="inferred from homology"/>
<evidence type="ECO:0000259" key="4">
    <source>
        <dbReference type="SMART" id="SM00822"/>
    </source>
</evidence>
<gene>
    <name evidence="5" type="ORF">J2Z22_001770</name>
</gene>
<reference evidence="5 6" key="1">
    <citation type="submission" date="2023-07" db="EMBL/GenBank/DDBJ databases">
        <title>Genomic Encyclopedia of Type Strains, Phase IV (KMG-IV): sequencing the most valuable type-strain genomes for metagenomic binning, comparative biology and taxonomic classification.</title>
        <authorList>
            <person name="Goeker M."/>
        </authorList>
    </citation>
    <scope>NUCLEOTIDE SEQUENCE [LARGE SCALE GENOMIC DNA]</scope>
    <source>
        <strain evidence="5 6">T98</strain>
    </source>
</reference>
<comment type="caution">
    <text evidence="5">The sequence shown here is derived from an EMBL/GenBank/DDBJ whole genome shotgun (WGS) entry which is preliminary data.</text>
</comment>
<dbReference type="Gene3D" id="3.40.50.720">
    <property type="entry name" value="NAD(P)-binding Rossmann-like Domain"/>
    <property type="match status" value="1"/>
</dbReference>
<dbReference type="SUPFAM" id="SSF51430">
    <property type="entry name" value="NAD(P)-linked oxidoreductase"/>
    <property type="match status" value="1"/>
</dbReference>
<dbReference type="InterPro" id="IPR057326">
    <property type="entry name" value="KR_dom"/>
</dbReference>
<protein>
    <submittedName>
        <fullName evidence="5">NADP-dependent 3-hydroxy acid dehydrogenase YdfG</fullName>
    </submittedName>
</protein>
<dbReference type="PROSITE" id="PS00061">
    <property type="entry name" value="ADH_SHORT"/>
    <property type="match status" value="1"/>
</dbReference>
<dbReference type="InterPro" id="IPR036812">
    <property type="entry name" value="NAD(P)_OxRdtase_dom_sf"/>
</dbReference>
<dbReference type="InterPro" id="IPR036291">
    <property type="entry name" value="NAD(P)-bd_dom_sf"/>
</dbReference>
<name>A0ABU3H622_9BACL</name>
<organism evidence="5 6">
    <name type="scientific">Paenibacillus forsythiae</name>
    <dbReference type="NCBI Taxonomy" id="365616"/>
    <lineage>
        <taxon>Bacteria</taxon>
        <taxon>Bacillati</taxon>
        <taxon>Bacillota</taxon>
        <taxon>Bacilli</taxon>
        <taxon>Bacillales</taxon>
        <taxon>Paenibacillaceae</taxon>
        <taxon>Paenibacillus</taxon>
    </lineage>
</organism>
<dbReference type="InterPro" id="IPR002347">
    <property type="entry name" value="SDR_fam"/>
</dbReference>
<evidence type="ECO:0000256" key="3">
    <source>
        <dbReference type="RuleBase" id="RU000363"/>
    </source>
</evidence>
<evidence type="ECO:0000256" key="2">
    <source>
        <dbReference type="ARBA" id="ARBA00023002"/>
    </source>
</evidence>
<evidence type="ECO:0000256" key="1">
    <source>
        <dbReference type="ARBA" id="ARBA00006484"/>
    </source>
</evidence>
<dbReference type="Pfam" id="PF00106">
    <property type="entry name" value="adh_short"/>
    <property type="match status" value="1"/>
</dbReference>
<dbReference type="PANTHER" id="PTHR43115:SF4">
    <property type="entry name" value="DEHYDROGENASE_REDUCTASE SDR FAMILY MEMBER 11"/>
    <property type="match status" value="1"/>
</dbReference>
<sequence length="330" mass="36253">MKIRAIGVSNFHMDRLVDLIIHNEVTPAINQIETHPFLQQVESQSLMQEHNVQIQSWAPFAEGKNDLFQNEVLVSIAKQGRMSPMSNIQDKVVIITGASSGIGEATAKELASKGAKLVLAARREDRLKKMHEEIEKNGGKAVYKVTDVTSSEQMEELAQYALSEFGKIDVMVNNAGLMPLSLLFEKKIKEWDTMVDVNIKGVLYGIAAVLPSMRERKSGHIINVSSIAGHVVGPSTAVYSATKFAVRALTEGLRQEEVANNIRTTIISPGSVTSELTETISGEQLKSMIKEGYKIAIDAENIARAIAYAIEQPNDVAVNEMIIRPTVQQL</sequence>
<keyword evidence="6" id="KW-1185">Reference proteome</keyword>
<dbReference type="EMBL" id="JAUSUY010000006">
    <property type="protein sequence ID" value="MDT3426244.1"/>
    <property type="molecule type" value="Genomic_DNA"/>
</dbReference>
<dbReference type="Pfam" id="PF00248">
    <property type="entry name" value="Aldo_ket_red"/>
    <property type="match status" value="1"/>
</dbReference>
<dbReference type="PRINTS" id="PR00080">
    <property type="entry name" value="SDRFAMILY"/>
</dbReference>
<dbReference type="InterPro" id="IPR023210">
    <property type="entry name" value="NADP_OxRdtase_dom"/>
</dbReference>
<dbReference type="InterPro" id="IPR020904">
    <property type="entry name" value="Sc_DH/Rdtase_CS"/>
</dbReference>